<proteinExistence type="predicted"/>
<sequence>MLDVITLIKHGLDRISIARGGALYRKHRKTREHDTVRHAGRVTPSVGRKVRSGDVGGGEKRPSISDEQRSGGSTGDVDVGKEASVRLGVWAVREGISGAYTPVNDSHQLVPDTVSSWRATARRGGARCTERVASLTCTGVAGKILMGGEGARCGTKTAA</sequence>
<dbReference type="EMBL" id="JARJCW010000097">
    <property type="protein sequence ID" value="KAJ7194513.1"/>
    <property type="molecule type" value="Genomic_DNA"/>
</dbReference>
<reference evidence="2" key="1">
    <citation type="submission" date="2023-03" db="EMBL/GenBank/DDBJ databases">
        <title>Massive genome expansion in bonnet fungi (Mycena s.s.) driven by repeated elements and novel gene families across ecological guilds.</title>
        <authorList>
            <consortium name="Lawrence Berkeley National Laboratory"/>
            <person name="Harder C.B."/>
            <person name="Miyauchi S."/>
            <person name="Viragh M."/>
            <person name="Kuo A."/>
            <person name="Thoen E."/>
            <person name="Andreopoulos B."/>
            <person name="Lu D."/>
            <person name="Skrede I."/>
            <person name="Drula E."/>
            <person name="Henrissat B."/>
            <person name="Morin E."/>
            <person name="Kohler A."/>
            <person name="Barry K."/>
            <person name="LaButti K."/>
            <person name="Morin E."/>
            <person name="Salamov A."/>
            <person name="Lipzen A."/>
            <person name="Mereny Z."/>
            <person name="Hegedus B."/>
            <person name="Baldrian P."/>
            <person name="Stursova M."/>
            <person name="Weitz H."/>
            <person name="Taylor A."/>
            <person name="Grigoriev I.V."/>
            <person name="Nagy L.G."/>
            <person name="Martin F."/>
            <person name="Kauserud H."/>
        </authorList>
    </citation>
    <scope>NUCLEOTIDE SEQUENCE</scope>
    <source>
        <strain evidence="2">9144</strain>
    </source>
</reference>
<name>A0AAD6UXK5_9AGAR</name>
<keyword evidence="3" id="KW-1185">Reference proteome</keyword>
<dbReference type="Proteomes" id="UP001219525">
    <property type="component" value="Unassembled WGS sequence"/>
</dbReference>
<feature type="compositionally biased region" description="Basic and acidic residues" evidence="1">
    <location>
        <begin position="57"/>
        <end position="69"/>
    </location>
</feature>
<comment type="caution">
    <text evidence="2">The sequence shown here is derived from an EMBL/GenBank/DDBJ whole genome shotgun (WGS) entry which is preliminary data.</text>
</comment>
<protein>
    <submittedName>
        <fullName evidence="2">Uncharacterized protein</fullName>
    </submittedName>
</protein>
<evidence type="ECO:0000313" key="2">
    <source>
        <dbReference type="EMBL" id="KAJ7194513.1"/>
    </source>
</evidence>
<organism evidence="2 3">
    <name type="scientific">Mycena pura</name>
    <dbReference type="NCBI Taxonomy" id="153505"/>
    <lineage>
        <taxon>Eukaryota</taxon>
        <taxon>Fungi</taxon>
        <taxon>Dikarya</taxon>
        <taxon>Basidiomycota</taxon>
        <taxon>Agaricomycotina</taxon>
        <taxon>Agaricomycetes</taxon>
        <taxon>Agaricomycetidae</taxon>
        <taxon>Agaricales</taxon>
        <taxon>Marasmiineae</taxon>
        <taxon>Mycenaceae</taxon>
        <taxon>Mycena</taxon>
    </lineage>
</organism>
<gene>
    <name evidence="2" type="ORF">GGX14DRAFT_404558</name>
</gene>
<evidence type="ECO:0000256" key="1">
    <source>
        <dbReference type="SAM" id="MobiDB-lite"/>
    </source>
</evidence>
<accession>A0AAD6UXK5</accession>
<feature type="region of interest" description="Disordered" evidence="1">
    <location>
        <begin position="26"/>
        <end position="79"/>
    </location>
</feature>
<dbReference type="AlphaFoldDB" id="A0AAD6UXK5"/>
<evidence type="ECO:0000313" key="3">
    <source>
        <dbReference type="Proteomes" id="UP001219525"/>
    </source>
</evidence>